<accession>A0A161UVU4</accession>
<dbReference type="OrthoDB" id="9791538at2"/>
<dbReference type="PANTHER" id="PTHR39624:SF2">
    <property type="entry name" value="OSMC-LIKE PROTEIN"/>
    <property type="match status" value="1"/>
</dbReference>
<dbReference type="Pfam" id="PF02566">
    <property type="entry name" value="OsmC"/>
    <property type="match status" value="1"/>
</dbReference>
<gene>
    <name evidence="1" type="ORF">AV926_07835</name>
</gene>
<protein>
    <submittedName>
        <fullName evidence="1">Osmotically inducible protein OsmC</fullName>
    </submittedName>
</protein>
<dbReference type="InterPro" id="IPR036102">
    <property type="entry name" value="OsmC/Ohrsf"/>
</dbReference>
<dbReference type="Gene3D" id="3.30.300.20">
    <property type="match status" value="1"/>
</dbReference>
<comment type="caution">
    <text evidence="1">The sequence shown here is derived from an EMBL/GenBank/DDBJ whole genome shotgun (WGS) entry which is preliminary data.</text>
</comment>
<proteinExistence type="predicted"/>
<dbReference type="AlphaFoldDB" id="A0A161UVU4"/>
<reference evidence="1 2" key="1">
    <citation type="submission" date="2016-01" db="EMBL/GenBank/DDBJ databases">
        <title>Whole genome sequencing of Myroides marinus L41.</title>
        <authorList>
            <person name="Hong K.W."/>
        </authorList>
    </citation>
    <scope>NUCLEOTIDE SEQUENCE [LARGE SCALE GENOMIC DNA]</scope>
    <source>
        <strain evidence="1 2">L41</strain>
    </source>
</reference>
<evidence type="ECO:0000313" key="2">
    <source>
        <dbReference type="Proteomes" id="UP000076630"/>
    </source>
</evidence>
<dbReference type="RefSeq" id="WP_038984617.1">
    <property type="nucleotide sequence ID" value="NZ_JWJO01000004.1"/>
</dbReference>
<dbReference type="SUPFAM" id="SSF82784">
    <property type="entry name" value="OsmC-like"/>
    <property type="match status" value="1"/>
</dbReference>
<dbReference type="InterPro" id="IPR015946">
    <property type="entry name" value="KH_dom-like_a/b"/>
</dbReference>
<keyword evidence="2" id="KW-1185">Reference proteome</keyword>
<dbReference type="Proteomes" id="UP000076630">
    <property type="component" value="Unassembled WGS sequence"/>
</dbReference>
<dbReference type="EMBL" id="LQNU01000049">
    <property type="protein sequence ID" value="KZE82031.1"/>
    <property type="molecule type" value="Genomic_DNA"/>
</dbReference>
<organism evidence="1 2">
    <name type="scientific">Myroides marinus</name>
    <dbReference type="NCBI Taxonomy" id="703342"/>
    <lineage>
        <taxon>Bacteria</taxon>
        <taxon>Pseudomonadati</taxon>
        <taxon>Bacteroidota</taxon>
        <taxon>Flavobacteriia</taxon>
        <taxon>Flavobacteriales</taxon>
        <taxon>Flavobacteriaceae</taxon>
        <taxon>Myroides</taxon>
    </lineage>
</organism>
<dbReference type="InterPro" id="IPR003718">
    <property type="entry name" value="OsmC/Ohr_fam"/>
</dbReference>
<name>A0A161UVU4_9FLAO</name>
<evidence type="ECO:0000313" key="1">
    <source>
        <dbReference type="EMBL" id="KZE82031.1"/>
    </source>
</evidence>
<sequence>MEVSVKAVLGTQLYYTEVTAGDNVLITDEPTDLGGQNKGFNPFEILATSLASCTAATLRMYMDRKQWTAEKIVVEVDMIRDASGTKTTFNRKVHFEGASLDADMAKRLYIIADKCPVHKVLTGEVTINTELAI</sequence>
<dbReference type="PANTHER" id="PTHR39624">
    <property type="entry name" value="PROTEIN INVOLVED IN RIMO-MEDIATED BETA-METHYLTHIOLATION OF RIBOSOMAL PROTEIN S12 YCAO"/>
    <property type="match status" value="1"/>
</dbReference>